<dbReference type="GO" id="GO:0000981">
    <property type="term" value="F:DNA-binding transcription factor activity, RNA polymerase II-specific"/>
    <property type="evidence" value="ECO:0007669"/>
    <property type="project" value="InterPro"/>
</dbReference>
<dbReference type="STRING" id="1051891.A0A0C3KCL3"/>
<feature type="domain" description="Zn(2)-C6 fungal-type" evidence="10">
    <location>
        <begin position="36"/>
        <end position="65"/>
    </location>
</feature>
<evidence type="ECO:0000256" key="8">
    <source>
        <dbReference type="SAM" id="MobiDB-lite"/>
    </source>
</evidence>
<sequence>MADSNAGSKPNARKSDAVAGSSKEGNAGKRRKVNHACLYCRRSHMHCDENRPCARCIKRDIGHLCHDEVKPPPTKQSSVEAPNTTTTSIPNISLPNSAGSQIQTFANAGQTFTPMSGTVAAMKVDSVGGYAPGAGSTPFVAAGAPLGTSPVGMSSWPLVSDPASFFSAENAAGTNGEFSVLSQFLDNLDANPWFNNPSITNPSTSLLASATGSTPGTQQPQMTGSSSAMSASPLQFTLTGGGASDSGLSQAQSPLKSASQHQISLPQALSPETERLTASASQLLLDQQPQQPKPKPQEQTHHEHEHVDPLPPSTKTERFLITAADQEDGTREERLKAVIRAKYEAALLKPYNYVKGYARLSRWMERNVSPESRQAILQPISVLRPKFRSIAQSLKDIDLVYVEEAFERLLLDYDRVFSAMGIPACLWRRTGEIYKANKGFADLVGIDVSKLRDGRLCIYELMSESSAVNYWEKYGHVAFDAQQKAVLTSCVLRYKPNLPALQSGSQTTAGTAAQKAALKRRHLNGDSTEDGEETFINCCFSFTIRRDIWGIPSMIVAFALEWFPFGVLHGAFVFSLTYPRMIDCNTVDLELALYD</sequence>
<dbReference type="GO" id="GO:0000977">
    <property type="term" value="F:RNA polymerase II transcription regulatory region sequence-specific DNA binding"/>
    <property type="evidence" value="ECO:0007669"/>
    <property type="project" value="TreeGrafter"/>
</dbReference>
<dbReference type="Pfam" id="PF00172">
    <property type="entry name" value="Zn_clus"/>
    <property type="match status" value="1"/>
</dbReference>
<reference evidence="12" key="2">
    <citation type="submission" date="2015-01" db="EMBL/GenBank/DDBJ databases">
        <title>Evolutionary Origins and Diversification of the Mycorrhizal Mutualists.</title>
        <authorList>
            <consortium name="DOE Joint Genome Institute"/>
            <consortium name="Mycorrhizal Genomics Consortium"/>
            <person name="Kohler A."/>
            <person name="Kuo A."/>
            <person name="Nagy L.G."/>
            <person name="Floudas D."/>
            <person name="Copeland A."/>
            <person name="Barry K.W."/>
            <person name="Cichocki N."/>
            <person name="Veneault-Fourrey C."/>
            <person name="LaButti K."/>
            <person name="Lindquist E.A."/>
            <person name="Lipzen A."/>
            <person name="Lundell T."/>
            <person name="Morin E."/>
            <person name="Murat C."/>
            <person name="Riley R."/>
            <person name="Ohm R."/>
            <person name="Sun H."/>
            <person name="Tunlid A."/>
            <person name="Henrissat B."/>
            <person name="Grigoriev I.V."/>
            <person name="Hibbett D.S."/>
            <person name="Martin F."/>
        </authorList>
    </citation>
    <scope>NUCLEOTIDE SEQUENCE [LARGE SCALE GENOMIC DNA]</scope>
    <source>
        <strain evidence="12">MUT 4182</strain>
    </source>
</reference>
<feature type="compositionally biased region" description="Polar residues" evidence="8">
    <location>
        <begin position="215"/>
        <end position="238"/>
    </location>
</feature>
<dbReference type="CDD" id="cd00067">
    <property type="entry name" value="GAL4"/>
    <property type="match status" value="1"/>
</dbReference>
<keyword evidence="6" id="KW-0804">Transcription</keyword>
<dbReference type="InterPro" id="IPR053045">
    <property type="entry name" value="Zinc_cluster_trans_reg"/>
</dbReference>
<dbReference type="InterPro" id="IPR036864">
    <property type="entry name" value="Zn2-C6_fun-type_DNA-bd_sf"/>
</dbReference>
<dbReference type="AlphaFoldDB" id="A0A0C3KCL3"/>
<keyword evidence="9" id="KW-0812">Transmembrane</keyword>
<evidence type="ECO:0000313" key="11">
    <source>
        <dbReference type="EMBL" id="KIO19218.1"/>
    </source>
</evidence>
<keyword evidence="7" id="KW-0539">Nucleus</keyword>
<comment type="subcellular location">
    <subcellularLocation>
        <location evidence="1">Nucleus</location>
    </subcellularLocation>
</comment>
<proteinExistence type="predicted"/>
<gene>
    <name evidence="11" type="ORF">M407DRAFT_11510</name>
</gene>
<evidence type="ECO:0000256" key="6">
    <source>
        <dbReference type="ARBA" id="ARBA00023163"/>
    </source>
</evidence>
<dbReference type="Gene3D" id="4.10.240.10">
    <property type="entry name" value="Zn(2)-C6 fungal-type DNA-binding domain"/>
    <property type="match status" value="1"/>
</dbReference>
<keyword evidence="12" id="KW-1185">Reference proteome</keyword>
<feature type="transmembrane region" description="Helical" evidence="9">
    <location>
        <begin position="548"/>
        <end position="574"/>
    </location>
</feature>
<dbReference type="GO" id="GO:0008270">
    <property type="term" value="F:zinc ion binding"/>
    <property type="evidence" value="ECO:0007669"/>
    <property type="project" value="InterPro"/>
</dbReference>
<dbReference type="PROSITE" id="PS50048">
    <property type="entry name" value="ZN2_CY6_FUNGAL_2"/>
    <property type="match status" value="1"/>
</dbReference>
<evidence type="ECO:0000256" key="5">
    <source>
        <dbReference type="ARBA" id="ARBA00023125"/>
    </source>
</evidence>
<keyword evidence="5" id="KW-0238">DNA-binding</keyword>
<evidence type="ECO:0000256" key="3">
    <source>
        <dbReference type="ARBA" id="ARBA00022833"/>
    </source>
</evidence>
<feature type="region of interest" description="Disordered" evidence="8">
    <location>
        <begin position="288"/>
        <end position="315"/>
    </location>
</feature>
<evidence type="ECO:0000259" key="10">
    <source>
        <dbReference type="PROSITE" id="PS50048"/>
    </source>
</evidence>
<reference evidence="11 12" key="1">
    <citation type="submission" date="2014-04" db="EMBL/GenBank/DDBJ databases">
        <authorList>
            <consortium name="DOE Joint Genome Institute"/>
            <person name="Kuo A."/>
            <person name="Girlanda M."/>
            <person name="Perotto S."/>
            <person name="Kohler A."/>
            <person name="Nagy L.G."/>
            <person name="Floudas D."/>
            <person name="Copeland A."/>
            <person name="Barry K.W."/>
            <person name="Cichocki N."/>
            <person name="Veneault-Fourrey C."/>
            <person name="LaButti K."/>
            <person name="Lindquist E.A."/>
            <person name="Lipzen A."/>
            <person name="Lundell T."/>
            <person name="Morin E."/>
            <person name="Murat C."/>
            <person name="Sun H."/>
            <person name="Tunlid A."/>
            <person name="Henrissat B."/>
            <person name="Grigoriev I.V."/>
            <person name="Hibbett D.S."/>
            <person name="Martin F."/>
            <person name="Nordberg H.P."/>
            <person name="Cantor M.N."/>
            <person name="Hua S.X."/>
        </authorList>
    </citation>
    <scope>NUCLEOTIDE SEQUENCE [LARGE SCALE GENOMIC DNA]</scope>
    <source>
        <strain evidence="11 12">MUT 4182</strain>
    </source>
</reference>
<keyword evidence="2" id="KW-0479">Metal-binding</keyword>
<dbReference type="PANTHER" id="PTHR31986:SF7">
    <property type="entry name" value="REGULATOR OF DRUG SENSITIVITY 2"/>
    <property type="match status" value="1"/>
</dbReference>
<feature type="region of interest" description="Disordered" evidence="8">
    <location>
        <begin position="1"/>
        <end position="27"/>
    </location>
</feature>
<keyword evidence="4" id="KW-0805">Transcription regulation</keyword>
<dbReference type="GO" id="GO:0005634">
    <property type="term" value="C:nucleus"/>
    <property type="evidence" value="ECO:0007669"/>
    <property type="project" value="UniProtKB-SubCell"/>
</dbReference>
<accession>A0A0C3KCL3</accession>
<dbReference type="SUPFAM" id="SSF57701">
    <property type="entry name" value="Zn2/Cys6 DNA-binding domain"/>
    <property type="match status" value="1"/>
</dbReference>
<dbReference type="HOGENOM" id="CLU_010748_0_1_1"/>
<dbReference type="OrthoDB" id="65716at2759"/>
<feature type="region of interest" description="Disordered" evidence="8">
    <location>
        <begin position="204"/>
        <end position="265"/>
    </location>
</feature>
<feature type="compositionally biased region" description="Low complexity" evidence="8">
    <location>
        <begin position="204"/>
        <end position="214"/>
    </location>
</feature>
<dbReference type="InterPro" id="IPR056751">
    <property type="entry name" value="PAS_13"/>
</dbReference>
<dbReference type="PROSITE" id="PS00463">
    <property type="entry name" value="ZN2_CY6_FUNGAL_1"/>
    <property type="match status" value="1"/>
</dbReference>
<name>A0A0C3KCL3_9AGAM</name>
<keyword evidence="9" id="KW-0472">Membrane</keyword>
<feature type="region of interest" description="Disordered" evidence="8">
    <location>
        <begin position="67"/>
        <end position="96"/>
    </location>
</feature>
<dbReference type="PANTHER" id="PTHR31986">
    <property type="entry name" value="REGULATOR OF DRUG SENSITIVITY 2"/>
    <property type="match status" value="1"/>
</dbReference>
<organism evidence="11 12">
    <name type="scientific">Tulasnella calospora MUT 4182</name>
    <dbReference type="NCBI Taxonomy" id="1051891"/>
    <lineage>
        <taxon>Eukaryota</taxon>
        <taxon>Fungi</taxon>
        <taxon>Dikarya</taxon>
        <taxon>Basidiomycota</taxon>
        <taxon>Agaricomycotina</taxon>
        <taxon>Agaricomycetes</taxon>
        <taxon>Cantharellales</taxon>
        <taxon>Tulasnellaceae</taxon>
        <taxon>Tulasnella</taxon>
    </lineage>
</organism>
<evidence type="ECO:0000256" key="4">
    <source>
        <dbReference type="ARBA" id="ARBA00023015"/>
    </source>
</evidence>
<protein>
    <recommendedName>
        <fullName evidence="10">Zn(2)-C6 fungal-type domain-containing protein</fullName>
    </recommendedName>
</protein>
<dbReference type="SMART" id="SM00066">
    <property type="entry name" value="GAL4"/>
    <property type="match status" value="1"/>
</dbReference>
<feature type="compositionally biased region" description="Polar residues" evidence="8">
    <location>
        <begin position="75"/>
        <end position="96"/>
    </location>
</feature>
<dbReference type="Proteomes" id="UP000054248">
    <property type="component" value="Unassembled WGS sequence"/>
</dbReference>
<feature type="compositionally biased region" description="Polar residues" evidence="8">
    <location>
        <begin position="246"/>
        <end position="265"/>
    </location>
</feature>
<dbReference type="EMBL" id="KN823234">
    <property type="protein sequence ID" value="KIO19218.1"/>
    <property type="molecule type" value="Genomic_DNA"/>
</dbReference>
<evidence type="ECO:0000256" key="1">
    <source>
        <dbReference type="ARBA" id="ARBA00004123"/>
    </source>
</evidence>
<feature type="compositionally biased region" description="Basic and acidic residues" evidence="8">
    <location>
        <begin position="295"/>
        <end position="308"/>
    </location>
</feature>
<evidence type="ECO:0000256" key="7">
    <source>
        <dbReference type="ARBA" id="ARBA00023242"/>
    </source>
</evidence>
<dbReference type="InterPro" id="IPR001138">
    <property type="entry name" value="Zn2Cys6_DnaBD"/>
</dbReference>
<keyword evidence="3" id="KW-0862">Zinc</keyword>
<evidence type="ECO:0000256" key="9">
    <source>
        <dbReference type="SAM" id="Phobius"/>
    </source>
</evidence>
<keyword evidence="9" id="KW-1133">Transmembrane helix</keyword>
<dbReference type="Pfam" id="PF24990">
    <property type="entry name" value="PAS_13"/>
    <property type="match status" value="1"/>
</dbReference>
<evidence type="ECO:0000256" key="2">
    <source>
        <dbReference type="ARBA" id="ARBA00022723"/>
    </source>
</evidence>
<evidence type="ECO:0000313" key="12">
    <source>
        <dbReference type="Proteomes" id="UP000054248"/>
    </source>
</evidence>